<evidence type="ECO:0000313" key="1">
    <source>
        <dbReference type="EMBL" id="CAG9280187.1"/>
    </source>
</evidence>
<organism evidence="1">
    <name type="scientific">Phaeodactylum tricornutum</name>
    <name type="common">Diatom</name>
    <dbReference type="NCBI Taxonomy" id="2850"/>
    <lineage>
        <taxon>Eukaryota</taxon>
        <taxon>Sar</taxon>
        <taxon>Stramenopiles</taxon>
        <taxon>Ochrophyta</taxon>
        <taxon>Bacillariophyta</taxon>
        <taxon>Bacillariophyceae</taxon>
        <taxon>Bacillariophycidae</taxon>
        <taxon>Naviculales</taxon>
        <taxon>Phaeodactylaceae</taxon>
        <taxon>Phaeodactylum</taxon>
    </lineage>
</organism>
<protein>
    <submittedName>
        <fullName evidence="1">Uncharacterized protein</fullName>
    </submittedName>
</protein>
<gene>
    <name evidence="1" type="ORF">PTTT1_LOCUS12489</name>
</gene>
<dbReference type="Proteomes" id="UP000836788">
    <property type="component" value="Chromosome 13"/>
</dbReference>
<dbReference type="EMBL" id="OU594954">
    <property type="protein sequence ID" value="CAG9280187.1"/>
    <property type="molecule type" value="Genomic_DNA"/>
</dbReference>
<reference evidence="1" key="1">
    <citation type="submission" date="2022-02" db="EMBL/GenBank/DDBJ databases">
        <authorList>
            <person name="Giguere J D."/>
        </authorList>
    </citation>
    <scope>NUCLEOTIDE SEQUENCE</scope>
    <source>
        <strain evidence="1">CCAP 1055/1</strain>
    </source>
</reference>
<name>A0A8J9S1V4_PHATR</name>
<proteinExistence type="predicted"/>
<sequence length="285" mass="30778">MFDPLAGCRALVVATRLHLGKASAPPLQKDLDAKVASFIRFCSHSCQAAVGVVAVDATERIAGFDLVKAVQRSCDKALEDTSVSTEIILLPVSPWGKFVPALNALVTFVRLLTLCKAKQVLFVSAETMASPESIDVLLSHITAADDVLVAGALLPGHLYEASVDGNEALEVELNGRTAPWNTMAVWNLKKLALTGFQLVSEGHLTDDQTQPSYGVEEVVAIAMLQALLGKEMAVAKLVRLPGVDWDQSFCDPERQKWHVAKMESKRIRAQVQLDLLGLKGSVIHC</sequence>
<accession>A0A8J9S1V4</accession>
<dbReference type="AlphaFoldDB" id="A0A8J9S1V4"/>